<dbReference type="InterPro" id="IPR025427">
    <property type="entry name" value="DUF4160"/>
</dbReference>
<protein>
    <recommendedName>
        <fullName evidence="2">DUF4160 domain-containing protein</fullName>
    </recommendedName>
</protein>
<organism evidence="1">
    <name type="scientific">hydrothermal vent metagenome</name>
    <dbReference type="NCBI Taxonomy" id="652676"/>
    <lineage>
        <taxon>unclassified sequences</taxon>
        <taxon>metagenomes</taxon>
        <taxon>ecological metagenomes</taxon>
    </lineage>
</organism>
<dbReference type="Pfam" id="PF13711">
    <property type="entry name" value="DUF4160"/>
    <property type="match status" value="1"/>
</dbReference>
<reference evidence="1" key="1">
    <citation type="submission" date="2018-06" db="EMBL/GenBank/DDBJ databases">
        <authorList>
            <person name="Zhirakovskaya E."/>
        </authorList>
    </citation>
    <scope>NUCLEOTIDE SEQUENCE</scope>
</reference>
<name>A0A3B1B7P9_9ZZZZ</name>
<proteinExistence type="predicted"/>
<sequence length="88" mass="10363">MPTISMFYGIIIRMYCAPSEHNPPHIHAYYQEYKAIVDIRKREVADGNRPRKKERLVLAWVEIHQEELLADWDLASNGELPFNIDPLK</sequence>
<evidence type="ECO:0008006" key="2">
    <source>
        <dbReference type="Google" id="ProtNLM"/>
    </source>
</evidence>
<dbReference type="AlphaFoldDB" id="A0A3B1B7P9"/>
<evidence type="ECO:0000313" key="1">
    <source>
        <dbReference type="EMBL" id="VAX07438.1"/>
    </source>
</evidence>
<dbReference type="EMBL" id="UOFX01000024">
    <property type="protein sequence ID" value="VAX07438.1"/>
    <property type="molecule type" value="Genomic_DNA"/>
</dbReference>
<accession>A0A3B1B7P9</accession>
<gene>
    <name evidence="1" type="ORF">MNBD_GAMMA26-731</name>
</gene>